<dbReference type="Proteomes" id="UP000814140">
    <property type="component" value="Unassembled WGS sequence"/>
</dbReference>
<proteinExistence type="predicted"/>
<comment type="caution">
    <text evidence="1">The sequence shown here is derived from an EMBL/GenBank/DDBJ whole genome shotgun (WGS) entry which is preliminary data.</text>
</comment>
<accession>A0ACB8SY80</accession>
<protein>
    <submittedName>
        <fullName evidence="1">Uncharacterized protein</fullName>
    </submittedName>
</protein>
<gene>
    <name evidence="1" type="ORF">BV25DRAFT_1826523</name>
</gene>
<reference evidence="1" key="1">
    <citation type="submission" date="2021-03" db="EMBL/GenBank/DDBJ databases">
        <authorList>
            <consortium name="DOE Joint Genome Institute"/>
            <person name="Ahrendt S."/>
            <person name="Looney B.P."/>
            <person name="Miyauchi S."/>
            <person name="Morin E."/>
            <person name="Drula E."/>
            <person name="Courty P.E."/>
            <person name="Chicoki N."/>
            <person name="Fauchery L."/>
            <person name="Kohler A."/>
            <person name="Kuo A."/>
            <person name="Labutti K."/>
            <person name="Pangilinan J."/>
            <person name="Lipzen A."/>
            <person name="Riley R."/>
            <person name="Andreopoulos W."/>
            <person name="He G."/>
            <person name="Johnson J."/>
            <person name="Barry K.W."/>
            <person name="Grigoriev I.V."/>
            <person name="Nagy L."/>
            <person name="Hibbett D."/>
            <person name="Henrissat B."/>
            <person name="Matheny P.B."/>
            <person name="Labbe J."/>
            <person name="Martin F."/>
        </authorList>
    </citation>
    <scope>NUCLEOTIDE SEQUENCE</scope>
    <source>
        <strain evidence="1">HHB10654</strain>
    </source>
</reference>
<sequence length="409" mass="44972">MATVAHIIRSDYDPEVDRERLQRETGQAVDPPAEEEPDPWQTQSPFGVRRRLIAPQFVPAALSYDEWGNALLPVESVADPSSSKQADDVAGWYKSLARQGVGEGSQSSSSLSSVKQPPSSPSHPSAPALTQHSPIPQAARRNERDWFIHRVLSHPSSASPTPAPPATLAEILSRDPPTKRPHQPPVFLHLGPSNRGWAMLQSRGWSEGEGLGSGIARRADLQREDTGDDAAREDRRSRKRAKVDGDRARPQGRVKHEERDIALDVDIVEVRRTPVIDLTVSESESESESEEDDDDDAVRSSVFPTPGPSQPSAEAIDGRATQTALLTPIPTVLKSDRLGIGLKAKTEGPYKSSVKRVTHNAAALAAHEKAAEELRRTKKLLGKGRRAFEKQERKERQRRQDMMAYLNAA</sequence>
<dbReference type="EMBL" id="MU277212">
    <property type="protein sequence ID" value="KAI0061400.1"/>
    <property type="molecule type" value="Genomic_DNA"/>
</dbReference>
<organism evidence="1 2">
    <name type="scientific">Artomyces pyxidatus</name>
    <dbReference type="NCBI Taxonomy" id="48021"/>
    <lineage>
        <taxon>Eukaryota</taxon>
        <taxon>Fungi</taxon>
        <taxon>Dikarya</taxon>
        <taxon>Basidiomycota</taxon>
        <taxon>Agaricomycotina</taxon>
        <taxon>Agaricomycetes</taxon>
        <taxon>Russulales</taxon>
        <taxon>Auriscalpiaceae</taxon>
        <taxon>Artomyces</taxon>
    </lineage>
</organism>
<evidence type="ECO:0000313" key="2">
    <source>
        <dbReference type="Proteomes" id="UP000814140"/>
    </source>
</evidence>
<evidence type="ECO:0000313" key="1">
    <source>
        <dbReference type="EMBL" id="KAI0061400.1"/>
    </source>
</evidence>
<keyword evidence="2" id="KW-1185">Reference proteome</keyword>
<name>A0ACB8SY80_9AGAM</name>
<reference evidence="1" key="2">
    <citation type="journal article" date="2022" name="New Phytol.">
        <title>Evolutionary transition to the ectomycorrhizal habit in the genomes of a hyperdiverse lineage of mushroom-forming fungi.</title>
        <authorList>
            <person name="Looney B."/>
            <person name="Miyauchi S."/>
            <person name="Morin E."/>
            <person name="Drula E."/>
            <person name="Courty P.E."/>
            <person name="Kohler A."/>
            <person name="Kuo A."/>
            <person name="LaButti K."/>
            <person name="Pangilinan J."/>
            <person name="Lipzen A."/>
            <person name="Riley R."/>
            <person name="Andreopoulos W."/>
            <person name="He G."/>
            <person name="Johnson J."/>
            <person name="Nolan M."/>
            <person name="Tritt A."/>
            <person name="Barry K.W."/>
            <person name="Grigoriev I.V."/>
            <person name="Nagy L.G."/>
            <person name="Hibbett D."/>
            <person name="Henrissat B."/>
            <person name="Matheny P.B."/>
            <person name="Labbe J."/>
            <person name="Martin F.M."/>
        </authorList>
    </citation>
    <scope>NUCLEOTIDE SEQUENCE</scope>
    <source>
        <strain evidence="1">HHB10654</strain>
    </source>
</reference>